<comment type="function">
    <text evidence="5">Cell division inhibitor that blocks the formation of polar Z ring septums. Rapidly oscillates between the poles of the cell to destabilize FtsZ filaments that have formed before they mature into polar Z rings. Prevents FtsZ polymerization.</text>
</comment>
<keyword evidence="4" id="KW-0131">Cell cycle</keyword>
<dbReference type="PANTHER" id="PTHR34108">
    <property type="entry name" value="SEPTUM SITE-DETERMINING PROTEIN MINC"/>
    <property type="match status" value="1"/>
</dbReference>
<proteinExistence type="inferred from homology"/>
<comment type="similarity">
    <text evidence="1">Belongs to the MinC family.</text>
</comment>
<dbReference type="InterPro" id="IPR013033">
    <property type="entry name" value="MinC"/>
</dbReference>
<dbReference type="GO" id="GO:0051302">
    <property type="term" value="P:regulation of cell division"/>
    <property type="evidence" value="ECO:0007669"/>
    <property type="project" value="InterPro"/>
</dbReference>
<dbReference type="GO" id="GO:0051726">
    <property type="term" value="P:regulation of cell cycle"/>
    <property type="evidence" value="ECO:0007669"/>
    <property type="project" value="InterPro"/>
</dbReference>
<dbReference type="InterPro" id="IPR036145">
    <property type="entry name" value="MinC_C_sf"/>
</dbReference>
<dbReference type="InterPro" id="IPR007874">
    <property type="entry name" value="MinC_N"/>
</dbReference>
<sequence>MMYGRLRSLRSFCCWEVTKRSANILVSKSFNLPTVRLGTGGMEKQIHELGKKISLAPGFYKNAPVVIDAEEISAHLTMEQIKQIYQNLVELHLQPIGVTNLSQTLQKEAQDSGIPIITVPKGQTRTIKEFSTPKKEQDTMKENAQTPESPIVLGERKEILSTVRSGQQVYARGPKAQLIILGNVSSGAEVLSDGDIHIHGSLFGRALAGISGDEESRIYTKSMQAELVAIGGLFTSGDSLPDPVEASTLPCMVFVSEKKLSFALASAF</sequence>
<dbReference type="GO" id="GO:0000902">
    <property type="term" value="P:cell morphogenesis"/>
    <property type="evidence" value="ECO:0007669"/>
    <property type="project" value="InterPro"/>
</dbReference>
<evidence type="ECO:0000313" key="8">
    <source>
        <dbReference type="EMBL" id="CAE2230276.1"/>
    </source>
</evidence>
<dbReference type="Gene3D" id="3.30.70.260">
    <property type="match status" value="1"/>
</dbReference>
<evidence type="ECO:0000256" key="3">
    <source>
        <dbReference type="ARBA" id="ARBA00023210"/>
    </source>
</evidence>
<dbReference type="Pfam" id="PF05209">
    <property type="entry name" value="MinC_N"/>
    <property type="match status" value="1"/>
</dbReference>
<keyword evidence="3" id="KW-0717">Septation</keyword>
<name>A0A7S4IIB7_9EUKA</name>
<evidence type="ECO:0008006" key="9">
    <source>
        <dbReference type="Google" id="ProtNLM"/>
    </source>
</evidence>
<organism evidence="8">
    <name type="scientific">Vannella robusta</name>
    <dbReference type="NCBI Taxonomy" id="1487602"/>
    <lineage>
        <taxon>Eukaryota</taxon>
        <taxon>Amoebozoa</taxon>
        <taxon>Discosea</taxon>
        <taxon>Flabellinia</taxon>
        <taxon>Vannellidae</taxon>
        <taxon>Vannella</taxon>
    </lineage>
</organism>
<feature type="domain" description="Septum formation inhibitor MinC N-terminal" evidence="7">
    <location>
        <begin position="27"/>
        <end position="95"/>
    </location>
</feature>
<dbReference type="Gene3D" id="2.160.20.70">
    <property type="match status" value="1"/>
</dbReference>
<evidence type="ECO:0000256" key="5">
    <source>
        <dbReference type="ARBA" id="ARBA00025606"/>
    </source>
</evidence>
<dbReference type="AlphaFoldDB" id="A0A7S4IIB7"/>
<dbReference type="SUPFAM" id="SSF63848">
    <property type="entry name" value="Cell-division inhibitor MinC, C-terminal domain"/>
    <property type="match status" value="1"/>
</dbReference>
<accession>A0A7S4IIB7</accession>
<dbReference type="EMBL" id="HBKP01018124">
    <property type="protein sequence ID" value="CAE2230276.1"/>
    <property type="molecule type" value="Transcribed_RNA"/>
</dbReference>
<dbReference type="InterPro" id="IPR016098">
    <property type="entry name" value="CAP/MinC_C"/>
</dbReference>
<dbReference type="InterPro" id="IPR005526">
    <property type="entry name" value="Septum_form_inhib_MinC_C"/>
</dbReference>
<dbReference type="NCBIfam" id="TIGR01222">
    <property type="entry name" value="minC"/>
    <property type="match status" value="1"/>
</dbReference>
<reference evidence="8" key="1">
    <citation type="submission" date="2021-01" db="EMBL/GenBank/DDBJ databases">
        <authorList>
            <person name="Corre E."/>
            <person name="Pelletier E."/>
            <person name="Niang G."/>
            <person name="Scheremetjew M."/>
            <person name="Finn R."/>
            <person name="Kale V."/>
            <person name="Holt S."/>
            <person name="Cochrane G."/>
            <person name="Meng A."/>
            <person name="Brown T."/>
            <person name="Cohen L."/>
        </authorList>
    </citation>
    <scope>NUCLEOTIDE SEQUENCE</scope>
    <source>
        <strain evidence="8">DIVA3 518/3/11/1/6</strain>
    </source>
</reference>
<evidence type="ECO:0000259" key="7">
    <source>
        <dbReference type="Pfam" id="PF05209"/>
    </source>
</evidence>
<dbReference type="GO" id="GO:0051301">
    <property type="term" value="P:cell division"/>
    <property type="evidence" value="ECO:0007669"/>
    <property type="project" value="UniProtKB-KW"/>
</dbReference>
<keyword evidence="2" id="KW-0132">Cell division</keyword>
<gene>
    <name evidence="8" type="ORF">VSP0166_LOCUS12857</name>
</gene>
<dbReference type="PANTHER" id="PTHR34108:SF1">
    <property type="entry name" value="SEPTUM SITE-DETERMINING PROTEIN MINC"/>
    <property type="match status" value="1"/>
</dbReference>
<evidence type="ECO:0000256" key="4">
    <source>
        <dbReference type="ARBA" id="ARBA00023306"/>
    </source>
</evidence>
<protein>
    <recommendedName>
        <fullName evidence="9">Septum site-determining protein MinC</fullName>
    </recommendedName>
</protein>
<evidence type="ECO:0000256" key="1">
    <source>
        <dbReference type="ARBA" id="ARBA00006291"/>
    </source>
</evidence>
<dbReference type="Pfam" id="PF03775">
    <property type="entry name" value="MinC_C"/>
    <property type="match status" value="1"/>
</dbReference>
<feature type="domain" description="Septum formation inhibitor MinC C-terminal" evidence="6">
    <location>
        <begin position="161"/>
        <end position="259"/>
    </location>
</feature>
<dbReference type="HAMAP" id="MF_00267">
    <property type="entry name" value="MinC"/>
    <property type="match status" value="1"/>
</dbReference>
<evidence type="ECO:0000259" key="6">
    <source>
        <dbReference type="Pfam" id="PF03775"/>
    </source>
</evidence>
<evidence type="ECO:0000256" key="2">
    <source>
        <dbReference type="ARBA" id="ARBA00022618"/>
    </source>
</evidence>